<dbReference type="GO" id="GO:0008104">
    <property type="term" value="P:intracellular protein localization"/>
    <property type="evidence" value="ECO:0000318"/>
    <property type="project" value="GO_Central"/>
</dbReference>
<proteinExistence type="inferred from homology"/>
<dbReference type="PRINTS" id="PR00305">
    <property type="entry name" value="1433ZETA"/>
</dbReference>
<reference evidence="4" key="1">
    <citation type="submission" date="2006-10" db="EMBL/GenBank/DDBJ databases">
        <authorList>
            <person name="Amadeo P."/>
            <person name="Zhao Q."/>
            <person name="Wortman J."/>
            <person name="Fraser-Liggett C."/>
            <person name="Carlton J."/>
        </authorList>
    </citation>
    <scope>NUCLEOTIDE SEQUENCE</scope>
    <source>
        <strain evidence="4">G3</strain>
    </source>
</reference>
<keyword evidence="5" id="KW-1185">Reference proteome</keyword>
<dbReference type="VEuPathDB" id="TrichDB:TVAG_240700"/>
<dbReference type="InterPro" id="IPR000308">
    <property type="entry name" value="14-3-3"/>
</dbReference>
<dbReference type="PANTHER" id="PTHR18860">
    <property type="entry name" value="14-3-3 PROTEIN"/>
    <property type="match status" value="1"/>
</dbReference>
<evidence type="ECO:0000313" key="4">
    <source>
        <dbReference type="EMBL" id="EAY07269.1"/>
    </source>
</evidence>
<dbReference type="PIRSF" id="PIRSF000868">
    <property type="entry name" value="14-3-3"/>
    <property type="match status" value="1"/>
</dbReference>
<dbReference type="STRING" id="5722.A2EJB7"/>
<dbReference type="KEGG" id="tva:4765157"/>
<dbReference type="Pfam" id="PF00244">
    <property type="entry name" value="14-3-3"/>
    <property type="match status" value="1"/>
</dbReference>
<dbReference type="Proteomes" id="UP000001542">
    <property type="component" value="Unassembled WGS sequence"/>
</dbReference>
<gene>
    <name evidence="4" type="ORF">TVAG_240700</name>
</gene>
<dbReference type="GO" id="GO:0007165">
    <property type="term" value="P:signal transduction"/>
    <property type="evidence" value="ECO:0000318"/>
    <property type="project" value="GO_Central"/>
</dbReference>
<dbReference type="CDD" id="cd08774">
    <property type="entry name" value="14-3-3"/>
    <property type="match status" value="1"/>
</dbReference>
<evidence type="ECO:0000259" key="3">
    <source>
        <dbReference type="SMART" id="SM00101"/>
    </source>
</evidence>
<organism evidence="4 5">
    <name type="scientific">Trichomonas vaginalis (strain ATCC PRA-98 / G3)</name>
    <dbReference type="NCBI Taxonomy" id="412133"/>
    <lineage>
        <taxon>Eukaryota</taxon>
        <taxon>Metamonada</taxon>
        <taxon>Parabasalia</taxon>
        <taxon>Trichomonadida</taxon>
        <taxon>Trichomonadidae</taxon>
        <taxon>Trichomonas</taxon>
    </lineage>
</organism>
<feature type="site" description="Interaction with phosphoserine on interacting protein" evidence="2">
    <location>
        <position position="130"/>
    </location>
</feature>
<reference evidence="4" key="2">
    <citation type="journal article" date="2007" name="Science">
        <title>Draft genome sequence of the sexually transmitted pathogen Trichomonas vaginalis.</title>
        <authorList>
            <person name="Carlton J.M."/>
            <person name="Hirt R.P."/>
            <person name="Silva J.C."/>
            <person name="Delcher A.L."/>
            <person name="Schatz M."/>
            <person name="Zhao Q."/>
            <person name="Wortman J.R."/>
            <person name="Bidwell S.L."/>
            <person name="Alsmark U.C.M."/>
            <person name="Besteiro S."/>
            <person name="Sicheritz-Ponten T."/>
            <person name="Noel C.J."/>
            <person name="Dacks J.B."/>
            <person name="Foster P.G."/>
            <person name="Simillion C."/>
            <person name="Van de Peer Y."/>
            <person name="Miranda-Saavedra D."/>
            <person name="Barton G.J."/>
            <person name="Westrop G.D."/>
            <person name="Mueller S."/>
            <person name="Dessi D."/>
            <person name="Fiori P.L."/>
            <person name="Ren Q."/>
            <person name="Paulsen I."/>
            <person name="Zhang H."/>
            <person name="Bastida-Corcuera F.D."/>
            <person name="Simoes-Barbosa A."/>
            <person name="Brown M.T."/>
            <person name="Hayes R.D."/>
            <person name="Mukherjee M."/>
            <person name="Okumura C.Y."/>
            <person name="Schneider R."/>
            <person name="Smith A.J."/>
            <person name="Vanacova S."/>
            <person name="Villalvazo M."/>
            <person name="Haas B.J."/>
            <person name="Pertea M."/>
            <person name="Feldblyum T.V."/>
            <person name="Utterback T.R."/>
            <person name="Shu C.L."/>
            <person name="Osoegawa K."/>
            <person name="de Jong P.J."/>
            <person name="Hrdy I."/>
            <person name="Horvathova L."/>
            <person name="Zubacova Z."/>
            <person name="Dolezal P."/>
            <person name="Malik S.B."/>
            <person name="Logsdon J.M. Jr."/>
            <person name="Henze K."/>
            <person name="Gupta A."/>
            <person name="Wang C.C."/>
            <person name="Dunne R.L."/>
            <person name="Upcroft J.A."/>
            <person name="Upcroft P."/>
            <person name="White O."/>
            <person name="Salzberg S.L."/>
            <person name="Tang P."/>
            <person name="Chiu C.-H."/>
            <person name="Lee Y.-S."/>
            <person name="Embley T.M."/>
            <person name="Coombs G.H."/>
            <person name="Mottram J.C."/>
            <person name="Tachezy J."/>
            <person name="Fraser-Liggett C.M."/>
            <person name="Johnson P.J."/>
        </authorList>
    </citation>
    <scope>NUCLEOTIDE SEQUENCE [LARGE SCALE GENOMIC DNA]</scope>
    <source>
        <strain evidence="4">G3</strain>
    </source>
</reference>
<dbReference type="eggNOG" id="KOG0841">
    <property type="taxonomic scope" value="Eukaryota"/>
</dbReference>
<dbReference type="InParanoid" id="A2EJB7"/>
<feature type="site" description="Interaction with phosphoserine on interacting protein" evidence="2">
    <location>
        <position position="56"/>
    </location>
</feature>
<dbReference type="SMR" id="A2EJB7"/>
<dbReference type="InterPro" id="IPR023410">
    <property type="entry name" value="14-3-3_domain"/>
</dbReference>
<dbReference type="VEuPathDB" id="TrichDB:TVAGG3_0742140"/>
<feature type="domain" description="14-3-3" evidence="3">
    <location>
        <begin position="3"/>
        <end position="242"/>
    </location>
</feature>
<dbReference type="InterPro" id="IPR036815">
    <property type="entry name" value="14-3-3_dom_sf"/>
</dbReference>
<evidence type="ECO:0000313" key="5">
    <source>
        <dbReference type="Proteomes" id="UP000001542"/>
    </source>
</evidence>
<dbReference type="SUPFAM" id="SSF48445">
    <property type="entry name" value="14-3-3 protein"/>
    <property type="match status" value="1"/>
</dbReference>
<name>A2EJB7_TRIV3</name>
<sequence>MDAQDLEYMCNVFVNTKRLEDALQALKELIEIDPLFDANRRLIFQVIYKKMADSMRESLRILSMYLQAEKKQGHIELVRALENKMESVTHQLISICKEGIETMETVLIPAAEGSPESTAFFIKFKADLYRYISEFSDETESLSALDQAEKLYQQAIDICASNLSKNHPYYLSSILNASVFQYEQRKNLAAAQEMCNSAIDQFDQNATDIDQNQLDESRQLVDLMSKNLFSWANMVPEDEDEQ</sequence>
<dbReference type="EMBL" id="DS113404">
    <property type="protein sequence ID" value="EAY07269.1"/>
    <property type="molecule type" value="Genomic_DNA"/>
</dbReference>
<evidence type="ECO:0000256" key="2">
    <source>
        <dbReference type="PIRSR" id="PIRSR000868-1"/>
    </source>
</evidence>
<dbReference type="Gene3D" id="1.20.190.20">
    <property type="entry name" value="14-3-3 domain"/>
    <property type="match status" value="1"/>
</dbReference>
<dbReference type="GO" id="GO:0005737">
    <property type="term" value="C:cytoplasm"/>
    <property type="evidence" value="ECO:0000318"/>
    <property type="project" value="GO_Central"/>
</dbReference>
<evidence type="ECO:0000256" key="1">
    <source>
        <dbReference type="ARBA" id="ARBA00006141"/>
    </source>
</evidence>
<dbReference type="AlphaFoldDB" id="A2EJB7"/>
<protein>
    <submittedName>
        <fullName evidence="4">14-3-3 protein</fullName>
    </submittedName>
</protein>
<dbReference type="OrthoDB" id="10263190at2759"/>
<dbReference type="RefSeq" id="XP_001319492.1">
    <property type="nucleotide sequence ID" value="XM_001319457.1"/>
</dbReference>
<accession>A2EJB7</accession>
<comment type="similarity">
    <text evidence="1">Belongs to the 14-3-3 family.</text>
</comment>
<dbReference type="SMART" id="SM00101">
    <property type="entry name" value="14_3_3"/>
    <property type="match status" value="1"/>
</dbReference>